<evidence type="ECO:0000313" key="2">
    <source>
        <dbReference type="Proteomes" id="UP000005237"/>
    </source>
</evidence>
<proteinExistence type="predicted"/>
<protein>
    <submittedName>
        <fullName evidence="1">Uncharacterized protein</fullName>
    </submittedName>
</protein>
<dbReference type="Proteomes" id="UP000005237">
    <property type="component" value="Unassembled WGS sequence"/>
</dbReference>
<keyword evidence="2" id="KW-1185">Reference proteome</keyword>
<dbReference type="EnsemblMetazoa" id="CJA39785.1">
    <property type="protein sequence ID" value="CJA39785.1"/>
    <property type="gene ID" value="WBGene00215633"/>
</dbReference>
<organism evidence="1 2">
    <name type="scientific">Caenorhabditis japonica</name>
    <dbReference type="NCBI Taxonomy" id="281687"/>
    <lineage>
        <taxon>Eukaryota</taxon>
        <taxon>Metazoa</taxon>
        <taxon>Ecdysozoa</taxon>
        <taxon>Nematoda</taxon>
        <taxon>Chromadorea</taxon>
        <taxon>Rhabditida</taxon>
        <taxon>Rhabditina</taxon>
        <taxon>Rhabditomorpha</taxon>
        <taxon>Rhabditoidea</taxon>
        <taxon>Rhabditidae</taxon>
        <taxon>Peloderinae</taxon>
        <taxon>Caenorhabditis</taxon>
    </lineage>
</organism>
<name>A0A8R1EMR7_CAEJA</name>
<reference evidence="2" key="1">
    <citation type="submission" date="2010-08" db="EMBL/GenBank/DDBJ databases">
        <authorList>
            <consortium name="Caenorhabditis japonica Sequencing Consortium"/>
            <person name="Wilson R.K."/>
        </authorList>
    </citation>
    <scope>NUCLEOTIDE SEQUENCE [LARGE SCALE GENOMIC DNA]</scope>
    <source>
        <strain evidence="2">DF5081</strain>
    </source>
</reference>
<reference evidence="1" key="2">
    <citation type="submission" date="2022-06" db="UniProtKB">
        <authorList>
            <consortium name="EnsemblMetazoa"/>
        </authorList>
    </citation>
    <scope>IDENTIFICATION</scope>
    <source>
        <strain evidence="1">DF5081</strain>
    </source>
</reference>
<dbReference type="AlphaFoldDB" id="A0A8R1EMR7"/>
<evidence type="ECO:0000313" key="1">
    <source>
        <dbReference type="EnsemblMetazoa" id="CJA39785.1"/>
    </source>
</evidence>
<sequence>MTARAVQCRGWQWRYDGVVAGSFVLPAESDDDATCHVSISRKSSAGQSSVSMAPYTMNRYADGSHLPPSISI</sequence>
<accession>A0A8R1EMR7</accession>